<proteinExistence type="predicted"/>
<reference evidence="2" key="1">
    <citation type="journal article" date="2015" name="Nat. Genet.">
        <title>The genome and transcriptome of the zoonotic hookworm Ancylostoma ceylanicum identify infection-specific gene families.</title>
        <authorList>
            <person name="Schwarz E.M."/>
            <person name="Hu Y."/>
            <person name="Antoshechkin I."/>
            <person name="Miller M.M."/>
            <person name="Sternberg P.W."/>
            <person name="Aroian R.V."/>
        </authorList>
    </citation>
    <scope>NUCLEOTIDE SEQUENCE</scope>
    <source>
        <strain evidence="2">HY135</strain>
    </source>
</reference>
<dbReference type="AlphaFoldDB" id="A0A016W791"/>
<evidence type="ECO:0000313" key="1">
    <source>
        <dbReference type="EMBL" id="EYC35142.1"/>
    </source>
</evidence>
<comment type="caution">
    <text evidence="1">The sequence shown here is derived from an EMBL/GenBank/DDBJ whole genome shotgun (WGS) entry which is preliminary data.</text>
</comment>
<gene>
    <name evidence="1" type="primary">Acey_s1137.g3671</name>
    <name evidence="1" type="ORF">Y032_1137g3671</name>
</gene>
<sequence length="92" mass="10315">MMTWNAGKRGRLWIPGRFGGLVFSDRQYCVHGVYNTARLLGRAAPPLRNVNDDCISRELEPRTTYAARPSAADVGCCLARAAWMLQRASSWE</sequence>
<evidence type="ECO:0000313" key="2">
    <source>
        <dbReference type="Proteomes" id="UP000024635"/>
    </source>
</evidence>
<organism evidence="1 2">
    <name type="scientific">Ancylostoma ceylanicum</name>
    <dbReference type="NCBI Taxonomy" id="53326"/>
    <lineage>
        <taxon>Eukaryota</taxon>
        <taxon>Metazoa</taxon>
        <taxon>Ecdysozoa</taxon>
        <taxon>Nematoda</taxon>
        <taxon>Chromadorea</taxon>
        <taxon>Rhabditida</taxon>
        <taxon>Rhabditina</taxon>
        <taxon>Rhabditomorpha</taxon>
        <taxon>Strongyloidea</taxon>
        <taxon>Ancylostomatidae</taxon>
        <taxon>Ancylostomatinae</taxon>
        <taxon>Ancylostoma</taxon>
    </lineage>
</organism>
<dbReference type="EMBL" id="JARK01000736">
    <property type="protein sequence ID" value="EYC35142.1"/>
    <property type="molecule type" value="Genomic_DNA"/>
</dbReference>
<protein>
    <submittedName>
        <fullName evidence="1">Uncharacterized protein</fullName>
    </submittedName>
</protein>
<name>A0A016W791_9BILA</name>
<accession>A0A016W791</accession>
<keyword evidence="2" id="KW-1185">Reference proteome</keyword>
<dbReference type="Proteomes" id="UP000024635">
    <property type="component" value="Unassembled WGS sequence"/>
</dbReference>